<dbReference type="InterPro" id="IPR000835">
    <property type="entry name" value="HTH_MarR-typ"/>
</dbReference>
<dbReference type="InterPro" id="IPR036388">
    <property type="entry name" value="WH-like_DNA-bd_sf"/>
</dbReference>
<dbReference type="InterPro" id="IPR036390">
    <property type="entry name" value="WH_DNA-bd_sf"/>
</dbReference>
<protein>
    <submittedName>
        <fullName evidence="2">MarR family transcriptional regulator</fullName>
    </submittedName>
</protein>
<proteinExistence type="predicted"/>
<dbReference type="SMART" id="SM00347">
    <property type="entry name" value="HTH_MARR"/>
    <property type="match status" value="1"/>
</dbReference>
<keyword evidence="3" id="KW-1185">Reference proteome</keyword>
<dbReference type="EMBL" id="JACRSS010000004">
    <property type="protein sequence ID" value="MBC8539073.1"/>
    <property type="molecule type" value="Genomic_DNA"/>
</dbReference>
<dbReference type="GO" id="GO:0003700">
    <property type="term" value="F:DNA-binding transcription factor activity"/>
    <property type="evidence" value="ECO:0007669"/>
    <property type="project" value="InterPro"/>
</dbReference>
<gene>
    <name evidence="2" type="ORF">H8693_09015</name>
</gene>
<dbReference type="GO" id="GO:0006950">
    <property type="term" value="P:response to stress"/>
    <property type="evidence" value="ECO:0007669"/>
    <property type="project" value="TreeGrafter"/>
</dbReference>
<sequence length="150" mass="17614">MDSVAFKNEVWDFLRFLHDYTDRTFHSILEQYGLTMMQARILGELTFHDLTIGSLAECVEILPANASVLCKKMERQGLLRRFRRPEDERYVTLTLTDAGRQAAQDAICSLEEKYGPFLQEKSGEELEEIMESMKKIRGFMQQMCEYREQQ</sequence>
<dbReference type="InterPro" id="IPR039422">
    <property type="entry name" value="MarR/SlyA-like"/>
</dbReference>
<reference evidence="2" key="1">
    <citation type="submission" date="2020-08" db="EMBL/GenBank/DDBJ databases">
        <title>Genome public.</title>
        <authorList>
            <person name="Liu C."/>
            <person name="Sun Q."/>
        </authorList>
    </citation>
    <scope>NUCLEOTIDE SEQUENCE</scope>
    <source>
        <strain evidence="2">NSJ-63</strain>
    </source>
</reference>
<dbReference type="Gene3D" id="1.10.10.10">
    <property type="entry name" value="Winged helix-like DNA-binding domain superfamily/Winged helix DNA-binding domain"/>
    <property type="match status" value="1"/>
</dbReference>
<dbReference type="Proteomes" id="UP000617951">
    <property type="component" value="Unassembled WGS sequence"/>
</dbReference>
<evidence type="ECO:0000313" key="3">
    <source>
        <dbReference type="Proteomes" id="UP000617951"/>
    </source>
</evidence>
<organism evidence="2 3">
    <name type="scientific">Guopingia tenuis</name>
    <dbReference type="NCBI Taxonomy" id="2763656"/>
    <lineage>
        <taxon>Bacteria</taxon>
        <taxon>Bacillati</taxon>
        <taxon>Bacillota</taxon>
        <taxon>Clostridia</taxon>
        <taxon>Christensenellales</taxon>
        <taxon>Christensenellaceae</taxon>
        <taxon>Guopingia</taxon>
    </lineage>
</organism>
<evidence type="ECO:0000259" key="1">
    <source>
        <dbReference type="PROSITE" id="PS50995"/>
    </source>
</evidence>
<dbReference type="PANTHER" id="PTHR33164:SF43">
    <property type="entry name" value="HTH-TYPE TRANSCRIPTIONAL REPRESSOR YETL"/>
    <property type="match status" value="1"/>
</dbReference>
<feature type="domain" description="HTH marR-type" evidence="1">
    <location>
        <begin position="1"/>
        <end position="138"/>
    </location>
</feature>
<dbReference type="RefSeq" id="WP_249280694.1">
    <property type="nucleotide sequence ID" value="NZ_JACRSS010000004.1"/>
</dbReference>
<name>A0A926HX70_9FIRM</name>
<accession>A0A926HX70</accession>
<dbReference type="AlphaFoldDB" id="A0A926HX70"/>
<dbReference type="CDD" id="cd00090">
    <property type="entry name" value="HTH_ARSR"/>
    <property type="match status" value="1"/>
</dbReference>
<dbReference type="PANTHER" id="PTHR33164">
    <property type="entry name" value="TRANSCRIPTIONAL REGULATOR, MARR FAMILY"/>
    <property type="match status" value="1"/>
</dbReference>
<dbReference type="Pfam" id="PF12802">
    <property type="entry name" value="MarR_2"/>
    <property type="match status" value="1"/>
</dbReference>
<comment type="caution">
    <text evidence="2">The sequence shown here is derived from an EMBL/GenBank/DDBJ whole genome shotgun (WGS) entry which is preliminary data.</text>
</comment>
<dbReference type="PROSITE" id="PS50995">
    <property type="entry name" value="HTH_MARR_2"/>
    <property type="match status" value="1"/>
</dbReference>
<evidence type="ECO:0000313" key="2">
    <source>
        <dbReference type="EMBL" id="MBC8539073.1"/>
    </source>
</evidence>
<dbReference type="SUPFAM" id="SSF46785">
    <property type="entry name" value="Winged helix' DNA-binding domain"/>
    <property type="match status" value="1"/>
</dbReference>
<dbReference type="InterPro" id="IPR011991">
    <property type="entry name" value="ArsR-like_HTH"/>
</dbReference>